<sequence>MSSTTSSGPSSGQTLREISRDAVRARITEIALEMFAERGFEQVTVEQIAAEAGMSARTFHRYFPAKEDVVIGDPARGGEFVRGVLADRPQDEPVWDSLRLAFDALVTQAPPGGGDDERGKRSMRVLVSAASLRARSLEKHLLWARMLTPLVAARLPDDDAALRAEIIVQSALACFDVALTTWANADDGTTASELLDRSFATLRPQV</sequence>
<protein>
    <submittedName>
        <fullName evidence="6">AcrR family transcriptional regulator</fullName>
    </submittedName>
</protein>
<dbReference type="Proteomes" id="UP000540568">
    <property type="component" value="Unassembled WGS sequence"/>
</dbReference>
<dbReference type="SUPFAM" id="SSF46689">
    <property type="entry name" value="Homeodomain-like"/>
    <property type="match status" value="1"/>
</dbReference>
<accession>A0A7W3J6U9</accession>
<dbReference type="EMBL" id="JACGWV010000001">
    <property type="protein sequence ID" value="MBA8807370.1"/>
    <property type="molecule type" value="Genomic_DNA"/>
</dbReference>
<keyword evidence="2 4" id="KW-0238">DNA-binding</keyword>
<gene>
    <name evidence="6" type="ORF">FHX71_001312</name>
</gene>
<organism evidence="6 7">
    <name type="scientific">Promicromonospora sukumoe</name>
    <dbReference type="NCBI Taxonomy" id="88382"/>
    <lineage>
        <taxon>Bacteria</taxon>
        <taxon>Bacillati</taxon>
        <taxon>Actinomycetota</taxon>
        <taxon>Actinomycetes</taxon>
        <taxon>Micrococcales</taxon>
        <taxon>Promicromonosporaceae</taxon>
        <taxon>Promicromonospora</taxon>
    </lineage>
</organism>
<dbReference type="PANTHER" id="PTHR30055:SF238">
    <property type="entry name" value="MYCOFACTOCIN BIOSYNTHESIS TRANSCRIPTIONAL REGULATOR MFTR-RELATED"/>
    <property type="match status" value="1"/>
</dbReference>
<dbReference type="PRINTS" id="PR00455">
    <property type="entry name" value="HTHTETR"/>
</dbReference>
<dbReference type="PANTHER" id="PTHR30055">
    <property type="entry name" value="HTH-TYPE TRANSCRIPTIONAL REGULATOR RUTR"/>
    <property type="match status" value="1"/>
</dbReference>
<dbReference type="Gene3D" id="1.10.357.10">
    <property type="entry name" value="Tetracycline Repressor, domain 2"/>
    <property type="match status" value="1"/>
</dbReference>
<feature type="DNA-binding region" description="H-T-H motif" evidence="4">
    <location>
        <begin position="44"/>
        <end position="63"/>
    </location>
</feature>
<feature type="domain" description="HTH tetR-type" evidence="5">
    <location>
        <begin position="21"/>
        <end position="81"/>
    </location>
</feature>
<evidence type="ECO:0000256" key="4">
    <source>
        <dbReference type="PROSITE-ProRule" id="PRU00335"/>
    </source>
</evidence>
<dbReference type="PROSITE" id="PS50977">
    <property type="entry name" value="HTH_TETR_2"/>
    <property type="match status" value="1"/>
</dbReference>
<keyword evidence="1" id="KW-0805">Transcription regulation</keyword>
<evidence type="ECO:0000259" key="5">
    <source>
        <dbReference type="PROSITE" id="PS50977"/>
    </source>
</evidence>
<dbReference type="GO" id="GO:0003700">
    <property type="term" value="F:DNA-binding transcription factor activity"/>
    <property type="evidence" value="ECO:0007669"/>
    <property type="project" value="TreeGrafter"/>
</dbReference>
<evidence type="ECO:0000256" key="3">
    <source>
        <dbReference type="ARBA" id="ARBA00023163"/>
    </source>
</evidence>
<dbReference type="InterPro" id="IPR050109">
    <property type="entry name" value="HTH-type_TetR-like_transc_reg"/>
</dbReference>
<evidence type="ECO:0000256" key="1">
    <source>
        <dbReference type="ARBA" id="ARBA00023015"/>
    </source>
</evidence>
<keyword evidence="3" id="KW-0804">Transcription</keyword>
<reference evidence="6 7" key="1">
    <citation type="submission" date="2020-07" db="EMBL/GenBank/DDBJ databases">
        <title>Sequencing the genomes of 1000 actinobacteria strains.</title>
        <authorList>
            <person name="Klenk H.-P."/>
        </authorList>
    </citation>
    <scope>NUCLEOTIDE SEQUENCE [LARGE SCALE GENOMIC DNA]</scope>
    <source>
        <strain evidence="6 7">DSM 44121</strain>
    </source>
</reference>
<dbReference type="Pfam" id="PF00440">
    <property type="entry name" value="TetR_N"/>
    <property type="match status" value="1"/>
</dbReference>
<proteinExistence type="predicted"/>
<dbReference type="GO" id="GO:0000976">
    <property type="term" value="F:transcription cis-regulatory region binding"/>
    <property type="evidence" value="ECO:0007669"/>
    <property type="project" value="TreeGrafter"/>
</dbReference>
<dbReference type="Gene3D" id="1.10.10.60">
    <property type="entry name" value="Homeodomain-like"/>
    <property type="match status" value="1"/>
</dbReference>
<name>A0A7W3J6U9_9MICO</name>
<evidence type="ECO:0000256" key="2">
    <source>
        <dbReference type="ARBA" id="ARBA00023125"/>
    </source>
</evidence>
<evidence type="ECO:0000313" key="6">
    <source>
        <dbReference type="EMBL" id="MBA8807370.1"/>
    </source>
</evidence>
<evidence type="ECO:0000313" key="7">
    <source>
        <dbReference type="Proteomes" id="UP000540568"/>
    </source>
</evidence>
<dbReference type="InterPro" id="IPR009057">
    <property type="entry name" value="Homeodomain-like_sf"/>
</dbReference>
<dbReference type="AlphaFoldDB" id="A0A7W3J6U9"/>
<dbReference type="InterPro" id="IPR001647">
    <property type="entry name" value="HTH_TetR"/>
</dbReference>
<dbReference type="InterPro" id="IPR041347">
    <property type="entry name" value="MftR_C"/>
</dbReference>
<keyword evidence="7" id="KW-1185">Reference proteome</keyword>
<dbReference type="Pfam" id="PF17754">
    <property type="entry name" value="TetR_C_14"/>
    <property type="match status" value="1"/>
</dbReference>
<comment type="caution">
    <text evidence="6">The sequence shown here is derived from an EMBL/GenBank/DDBJ whole genome shotgun (WGS) entry which is preliminary data.</text>
</comment>
<dbReference type="RefSeq" id="WP_182614955.1">
    <property type="nucleotide sequence ID" value="NZ_BAAATF010000007.1"/>
</dbReference>